<name>A0A7N0T6E8_KALFE</name>
<dbReference type="Proteomes" id="UP000594263">
    <property type="component" value="Unplaced"/>
</dbReference>
<proteinExistence type="predicted"/>
<dbReference type="Gramene" id="Kaladp0024s0213.1.v1.1">
    <property type="protein sequence ID" value="Kaladp0024s0213.1.v1.1.CDS.1"/>
    <property type="gene ID" value="Kaladp0024s0213.v1.1"/>
</dbReference>
<organism evidence="1 2">
    <name type="scientific">Kalanchoe fedtschenkoi</name>
    <name type="common">Lavender scallops</name>
    <name type="synonym">South American air plant</name>
    <dbReference type="NCBI Taxonomy" id="63787"/>
    <lineage>
        <taxon>Eukaryota</taxon>
        <taxon>Viridiplantae</taxon>
        <taxon>Streptophyta</taxon>
        <taxon>Embryophyta</taxon>
        <taxon>Tracheophyta</taxon>
        <taxon>Spermatophyta</taxon>
        <taxon>Magnoliopsida</taxon>
        <taxon>eudicotyledons</taxon>
        <taxon>Gunneridae</taxon>
        <taxon>Pentapetalae</taxon>
        <taxon>Saxifragales</taxon>
        <taxon>Crassulaceae</taxon>
        <taxon>Kalanchoe</taxon>
    </lineage>
</organism>
<evidence type="ECO:0000313" key="2">
    <source>
        <dbReference type="Proteomes" id="UP000594263"/>
    </source>
</evidence>
<reference evidence="1" key="1">
    <citation type="submission" date="2021-01" db="UniProtKB">
        <authorList>
            <consortium name="EnsemblPlants"/>
        </authorList>
    </citation>
    <scope>IDENTIFICATION</scope>
</reference>
<sequence length="52" mass="6137">MEQRTALETIKRLADPWRMGGSKRDGLYLMEHHVQDRHTQVHHLSAAQCRQI</sequence>
<keyword evidence="2" id="KW-1185">Reference proteome</keyword>
<evidence type="ECO:0000313" key="1">
    <source>
        <dbReference type="EnsemblPlants" id="Kaladp0024s0213.1.v1.1.CDS.1"/>
    </source>
</evidence>
<dbReference type="EnsemblPlants" id="Kaladp0024s0213.1.v1.1">
    <property type="protein sequence ID" value="Kaladp0024s0213.1.v1.1.CDS.1"/>
    <property type="gene ID" value="Kaladp0024s0213.v1.1"/>
</dbReference>
<accession>A0A7N0T6E8</accession>
<protein>
    <submittedName>
        <fullName evidence="1">Uncharacterized protein</fullName>
    </submittedName>
</protein>
<dbReference type="AlphaFoldDB" id="A0A7N0T6E8"/>